<dbReference type="PANTHER" id="PTHR12809:SF2">
    <property type="entry name" value="MEDIATOR OF RNA POLYMERASE II TRANSCRIPTION SUBUNIT 14"/>
    <property type="match status" value="1"/>
</dbReference>
<dbReference type="GO" id="GO:0070847">
    <property type="term" value="C:core mediator complex"/>
    <property type="evidence" value="ECO:0007669"/>
    <property type="project" value="TreeGrafter"/>
</dbReference>
<comment type="subcellular location">
    <subcellularLocation>
        <location evidence="1 7">Nucleus</location>
    </subcellularLocation>
</comment>
<dbReference type="Proteomes" id="UP001174909">
    <property type="component" value="Unassembled WGS sequence"/>
</dbReference>
<gene>
    <name evidence="9" type="ORF">GBAR_LOCUS22716</name>
</gene>
<dbReference type="GO" id="GO:0003712">
    <property type="term" value="F:transcription coregulator activity"/>
    <property type="evidence" value="ECO:0007669"/>
    <property type="project" value="UniProtKB-UniRule"/>
</dbReference>
<dbReference type="InterPro" id="IPR055122">
    <property type="entry name" value="Med14_N"/>
</dbReference>
<keyword evidence="3 7" id="KW-0805">Transcription regulation</keyword>
<protein>
    <recommendedName>
        <fullName evidence="7">Mediator of RNA polymerase II transcription subunit 14</fullName>
    </recommendedName>
    <alternativeName>
        <fullName evidence="7">Mediator complex subunit 14</fullName>
    </alternativeName>
</protein>
<dbReference type="PANTHER" id="PTHR12809">
    <property type="entry name" value="MEDIATOR COMPLEX SUBUNIT"/>
    <property type="match status" value="1"/>
</dbReference>
<evidence type="ECO:0000313" key="9">
    <source>
        <dbReference type="EMBL" id="CAI8040857.1"/>
    </source>
</evidence>
<comment type="similarity">
    <text evidence="2 7">Belongs to the Mediator complex subunit 14 family.</text>
</comment>
<sequence>MAGNIPLAALLDSLLQKSYHELTVLAELLPRKSDVDRKIGIVGFARQTRLQLVRLLALVKWAGSSDSVQKCSEMSELLSQQSWLYEDTANQLAHLARHQLLLAWYICTALFL</sequence>
<organism evidence="9 10">
    <name type="scientific">Geodia barretti</name>
    <name type="common">Barrett's horny sponge</name>
    <dbReference type="NCBI Taxonomy" id="519541"/>
    <lineage>
        <taxon>Eukaryota</taxon>
        <taxon>Metazoa</taxon>
        <taxon>Porifera</taxon>
        <taxon>Demospongiae</taxon>
        <taxon>Heteroscleromorpha</taxon>
        <taxon>Tetractinellida</taxon>
        <taxon>Astrophorina</taxon>
        <taxon>Geodiidae</taxon>
        <taxon>Geodia</taxon>
    </lineage>
</organism>
<evidence type="ECO:0000256" key="5">
    <source>
        <dbReference type="ARBA" id="ARBA00023163"/>
    </source>
</evidence>
<proteinExistence type="inferred from homology"/>
<dbReference type="GO" id="GO:0006357">
    <property type="term" value="P:regulation of transcription by RNA polymerase II"/>
    <property type="evidence" value="ECO:0007669"/>
    <property type="project" value="InterPro"/>
</dbReference>
<evidence type="ECO:0000256" key="6">
    <source>
        <dbReference type="ARBA" id="ARBA00023242"/>
    </source>
</evidence>
<evidence type="ECO:0000259" key="8">
    <source>
        <dbReference type="Pfam" id="PF08638"/>
    </source>
</evidence>
<keyword evidence="10" id="KW-1185">Reference proteome</keyword>
<evidence type="ECO:0000256" key="4">
    <source>
        <dbReference type="ARBA" id="ARBA00023159"/>
    </source>
</evidence>
<accession>A0AA35X7T9</accession>
<keyword evidence="5 7" id="KW-0804">Transcription</keyword>
<evidence type="ECO:0000313" key="10">
    <source>
        <dbReference type="Proteomes" id="UP001174909"/>
    </source>
</evidence>
<comment type="caution">
    <text evidence="9">The sequence shown here is derived from an EMBL/GenBank/DDBJ whole genome shotgun (WGS) entry which is preliminary data.</text>
</comment>
<name>A0AA35X7T9_GEOBA</name>
<reference evidence="9" key="1">
    <citation type="submission" date="2023-03" db="EMBL/GenBank/DDBJ databases">
        <authorList>
            <person name="Steffen K."/>
            <person name="Cardenas P."/>
        </authorList>
    </citation>
    <scope>NUCLEOTIDE SEQUENCE</scope>
</reference>
<dbReference type="InterPro" id="IPR013947">
    <property type="entry name" value="Mediator_Med14"/>
</dbReference>
<dbReference type="Pfam" id="PF08638">
    <property type="entry name" value="Med14"/>
    <property type="match status" value="1"/>
</dbReference>
<dbReference type="AlphaFoldDB" id="A0AA35X7T9"/>
<feature type="domain" description="Mediator complex subunit MED14 N-terminal" evidence="8">
    <location>
        <begin position="5"/>
        <end position="97"/>
    </location>
</feature>
<keyword evidence="6 7" id="KW-0539">Nucleus</keyword>
<dbReference type="GO" id="GO:0016592">
    <property type="term" value="C:mediator complex"/>
    <property type="evidence" value="ECO:0007669"/>
    <property type="project" value="UniProtKB-UniRule"/>
</dbReference>
<evidence type="ECO:0000256" key="2">
    <source>
        <dbReference type="ARBA" id="ARBA00007813"/>
    </source>
</evidence>
<keyword evidence="4 7" id="KW-0010">Activator</keyword>
<dbReference type="EMBL" id="CASHTH010003141">
    <property type="protein sequence ID" value="CAI8040857.1"/>
    <property type="molecule type" value="Genomic_DNA"/>
</dbReference>
<evidence type="ECO:0000256" key="1">
    <source>
        <dbReference type="ARBA" id="ARBA00004123"/>
    </source>
</evidence>
<comment type="function">
    <text evidence="7">Component of the Mediator complex, a coactivator involved in the regulated transcription of nearly all RNA polymerase II-dependent genes. Mediator functions as a bridge to convey information from gene-specific regulatory proteins to the basal RNA polymerase II transcription machinery. Mediator is recruited to promoters by direct interactions with regulatory proteins and serves as a scaffold for the assembly of a functional preinitiation complex with RNA polymerase II and the general transcription factors.</text>
</comment>
<comment type="subunit">
    <text evidence="7">Component of the Mediator complex.</text>
</comment>
<evidence type="ECO:0000256" key="7">
    <source>
        <dbReference type="RuleBase" id="RU365082"/>
    </source>
</evidence>
<evidence type="ECO:0000256" key="3">
    <source>
        <dbReference type="ARBA" id="ARBA00023015"/>
    </source>
</evidence>